<evidence type="ECO:0000256" key="7">
    <source>
        <dbReference type="PROSITE-ProRule" id="PRU00169"/>
    </source>
</evidence>
<feature type="transmembrane region" description="Helical" evidence="10">
    <location>
        <begin position="229"/>
        <end position="248"/>
    </location>
</feature>
<dbReference type="InterPro" id="IPR003594">
    <property type="entry name" value="HATPase_dom"/>
</dbReference>
<feature type="coiled-coil region" evidence="8">
    <location>
        <begin position="417"/>
        <end position="466"/>
    </location>
</feature>
<dbReference type="PROSITE" id="PS50109">
    <property type="entry name" value="HIS_KIN"/>
    <property type="match status" value="1"/>
</dbReference>
<evidence type="ECO:0000259" key="14">
    <source>
        <dbReference type="PROSITE" id="PS50110"/>
    </source>
</evidence>
<dbReference type="SMART" id="SM00448">
    <property type="entry name" value="REC"/>
    <property type="match status" value="1"/>
</dbReference>
<keyword evidence="4" id="KW-0805">Transcription regulation</keyword>
<evidence type="ECO:0000313" key="15">
    <source>
        <dbReference type="EMBL" id="GAA4350679.1"/>
    </source>
</evidence>
<evidence type="ECO:0000259" key="13">
    <source>
        <dbReference type="PROSITE" id="PS50109"/>
    </source>
</evidence>
<dbReference type="InterPro" id="IPR036097">
    <property type="entry name" value="HisK_dim/P_sf"/>
</dbReference>
<proteinExistence type="predicted"/>
<dbReference type="PROSITE" id="PS50110">
    <property type="entry name" value="RESPONSE_REGULATORY"/>
    <property type="match status" value="1"/>
</dbReference>
<feature type="transmembrane region" description="Helical" evidence="10">
    <location>
        <begin position="203"/>
        <end position="222"/>
    </location>
</feature>
<dbReference type="EMBL" id="BAABGZ010000012">
    <property type="protein sequence ID" value="GAA4350679.1"/>
    <property type="molecule type" value="Genomic_DNA"/>
</dbReference>
<dbReference type="Pfam" id="PF00072">
    <property type="entry name" value="Response_reg"/>
    <property type="match status" value="1"/>
</dbReference>
<gene>
    <name evidence="15" type="ORF">GCM10023185_08670</name>
</gene>
<protein>
    <recommendedName>
        <fullName evidence="2">histidine kinase</fullName>
        <ecNumber evidence="2">2.7.13.3</ecNumber>
    </recommendedName>
</protein>
<dbReference type="Gene3D" id="1.10.10.60">
    <property type="entry name" value="Homeodomain-like"/>
    <property type="match status" value="1"/>
</dbReference>
<dbReference type="InterPro" id="IPR003661">
    <property type="entry name" value="HisK_dim/P_dom"/>
</dbReference>
<reference evidence="16" key="1">
    <citation type="journal article" date="2019" name="Int. J. Syst. Evol. Microbiol.">
        <title>The Global Catalogue of Microorganisms (GCM) 10K type strain sequencing project: providing services to taxonomists for standard genome sequencing and annotation.</title>
        <authorList>
            <consortium name="The Broad Institute Genomics Platform"/>
            <consortium name="The Broad Institute Genome Sequencing Center for Infectious Disease"/>
            <person name="Wu L."/>
            <person name="Ma J."/>
        </authorList>
    </citation>
    <scope>NUCLEOTIDE SEQUENCE [LARGE SCALE GENOMIC DNA]</scope>
    <source>
        <strain evidence="16">JCM 17923</strain>
    </source>
</reference>
<dbReference type="Gene3D" id="2.60.40.2380">
    <property type="match status" value="1"/>
</dbReference>
<dbReference type="Pfam" id="PF12833">
    <property type="entry name" value="HTH_18"/>
    <property type="match status" value="1"/>
</dbReference>
<dbReference type="Pfam" id="PF07695">
    <property type="entry name" value="7TMR-DISM_7TM"/>
    <property type="match status" value="1"/>
</dbReference>
<comment type="caution">
    <text evidence="15">The sequence shown here is derived from an EMBL/GenBank/DDBJ whole genome shotgun (WGS) entry which is preliminary data.</text>
</comment>
<dbReference type="SMART" id="SM00387">
    <property type="entry name" value="HATPase_c"/>
    <property type="match status" value="1"/>
</dbReference>
<feature type="region of interest" description="Disordered" evidence="9">
    <location>
        <begin position="715"/>
        <end position="744"/>
    </location>
</feature>
<evidence type="ECO:0000256" key="9">
    <source>
        <dbReference type="SAM" id="MobiDB-lite"/>
    </source>
</evidence>
<evidence type="ECO:0000256" key="6">
    <source>
        <dbReference type="ARBA" id="ARBA00023163"/>
    </source>
</evidence>
<evidence type="ECO:0000256" key="5">
    <source>
        <dbReference type="ARBA" id="ARBA00023125"/>
    </source>
</evidence>
<evidence type="ECO:0000256" key="3">
    <source>
        <dbReference type="ARBA" id="ARBA00022553"/>
    </source>
</evidence>
<keyword evidence="5" id="KW-0238">DNA-binding</keyword>
<dbReference type="SUPFAM" id="SSF55874">
    <property type="entry name" value="ATPase domain of HSP90 chaperone/DNA topoisomerase II/histidine kinase"/>
    <property type="match status" value="1"/>
</dbReference>
<feature type="domain" description="HTH araC/xylS-type" evidence="12">
    <location>
        <begin position="900"/>
        <end position="999"/>
    </location>
</feature>
<dbReference type="InterPro" id="IPR011006">
    <property type="entry name" value="CheY-like_superfamily"/>
</dbReference>
<dbReference type="SUPFAM" id="SSF47384">
    <property type="entry name" value="Homodimeric domain of signal transducing histidine kinase"/>
    <property type="match status" value="1"/>
</dbReference>
<feature type="transmembrane region" description="Helical" evidence="10">
    <location>
        <begin position="365"/>
        <end position="384"/>
    </location>
</feature>
<dbReference type="CDD" id="cd00082">
    <property type="entry name" value="HisKA"/>
    <property type="match status" value="1"/>
</dbReference>
<dbReference type="RefSeq" id="WP_345234179.1">
    <property type="nucleotide sequence ID" value="NZ_BAABGZ010000012.1"/>
</dbReference>
<dbReference type="InterPro" id="IPR005467">
    <property type="entry name" value="His_kinase_dom"/>
</dbReference>
<keyword evidence="16" id="KW-1185">Reference proteome</keyword>
<dbReference type="SMART" id="SM00388">
    <property type="entry name" value="HisKA"/>
    <property type="match status" value="1"/>
</dbReference>
<feature type="transmembrane region" description="Helical" evidence="10">
    <location>
        <begin position="298"/>
        <end position="316"/>
    </location>
</feature>
<dbReference type="Pfam" id="PF07696">
    <property type="entry name" value="7TMR-DISMED2"/>
    <property type="match status" value="1"/>
</dbReference>
<accession>A0ABP8I3Q6</accession>
<dbReference type="InterPro" id="IPR009057">
    <property type="entry name" value="Homeodomain-like_sf"/>
</dbReference>
<evidence type="ECO:0000256" key="4">
    <source>
        <dbReference type="ARBA" id="ARBA00023015"/>
    </source>
</evidence>
<feature type="modified residue" description="4-aspartylphosphate" evidence="7">
    <location>
        <position position="801"/>
    </location>
</feature>
<organism evidence="15 16">
    <name type="scientific">Hymenobacter saemangeumensis</name>
    <dbReference type="NCBI Taxonomy" id="1084522"/>
    <lineage>
        <taxon>Bacteria</taxon>
        <taxon>Pseudomonadati</taxon>
        <taxon>Bacteroidota</taxon>
        <taxon>Cytophagia</taxon>
        <taxon>Cytophagales</taxon>
        <taxon>Hymenobacteraceae</taxon>
        <taxon>Hymenobacter</taxon>
    </lineage>
</organism>
<dbReference type="SUPFAM" id="SSF52172">
    <property type="entry name" value="CheY-like"/>
    <property type="match status" value="1"/>
</dbReference>
<dbReference type="PROSITE" id="PS01124">
    <property type="entry name" value="HTH_ARAC_FAMILY_2"/>
    <property type="match status" value="1"/>
</dbReference>
<evidence type="ECO:0000256" key="11">
    <source>
        <dbReference type="SAM" id="SignalP"/>
    </source>
</evidence>
<keyword evidence="10" id="KW-1133">Transmembrane helix</keyword>
<dbReference type="InterPro" id="IPR018060">
    <property type="entry name" value="HTH_AraC"/>
</dbReference>
<dbReference type="InterPro" id="IPR018062">
    <property type="entry name" value="HTH_AraC-typ_CS"/>
</dbReference>
<feature type="chain" id="PRO_5046218734" description="histidine kinase" evidence="11">
    <location>
        <begin position="28"/>
        <end position="1010"/>
    </location>
</feature>
<dbReference type="InterPro" id="IPR004358">
    <property type="entry name" value="Sig_transdc_His_kin-like_C"/>
</dbReference>
<dbReference type="SUPFAM" id="SSF46689">
    <property type="entry name" value="Homeodomain-like"/>
    <property type="match status" value="1"/>
</dbReference>
<feature type="transmembrane region" description="Helical" evidence="10">
    <location>
        <begin position="328"/>
        <end position="353"/>
    </location>
</feature>
<evidence type="ECO:0000256" key="2">
    <source>
        <dbReference type="ARBA" id="ARBA00012438"/>
    </source>
</evidence>
<evidence type="ECO:0000259" key="12">
    <source>
        <dbReference type="PROSITE" id="PS01124"/>
    </source>
</evidence>
<dbReference type="Pfam" id="PF02518">
    <property type="entry name" value="HATPase_c"/>
    <property type="match status" value="1"/>
</dbReference>
<dbReference type="PRINTS" id="PR00344">
    <property type="entry name" value="BCTRLSENSOR"/>
</dbReference>
<dbReference type="Gene3D" id="1.10.287.130">
    <property type="match status" value="1"/>
</dbReference>
<evidence type="ECO:0000313" key="16">
    <source>
        <dbReference type="Proteomes" id="UP001501153"/>
    </source>
</evidence>
<dbReference type="InterPro" id="IPR011623">
    <property type="entry name" value="7TMR_DISM_rcpt_extracell_dom1"/>
</dbReference>
<feature type="domain" description="Response regulatory" evidence="14">
    <location>
        <begin position="753"/>
        <end position="868"/>
    </location>
</feature>
<sequence length="1010" mass="112329">MAQLFTRYRCLLLAVLSLVCCRLPGFAQPGSGASSVVLLRDTAQTYNLGPYWSLLADPRPEAGASPLTLAQVRSARFAARFEPSSEAVPDRNNTGAGYWLRCRLRNDGRAGTSWLLSSQNSAVGPFELFLVAESGGVYHRVIDDEKNRAGSYAVPSHLYNVALPLQPGQEYTLYLRCSSRLFWFDIRERAVLQQAYQERDLRATAYFSVLLGLALYNLLLFFSVRDRGYLYYVLFTFSFGLLQAHMMGYLRRWGLYVLSEIDQMGVEFLLLGGTMASSILLDRSFLDTRRLLPRVDRLLRRLLFLAVVPLLCYALQRLPLGVESWPRLALRAVGFGPTFAALLLCLVLLAVGLYQLWAGFRPARYFMAGWTLLIVAIVYFYLRVLGLVPVSFLTENGVRIASVLEVILLSLGLADRINLARQERQAAQQQAMAALQEKDEVQQKANDALAQRAQELQKAYSELQESLRTTGRLQELDELKTRFFTNISHELRTPLTLIIGPLEELLSGPAELAPATRRERYGLMHRHASRLLELINQLLYIARLEAGQLRLRARRTDLRAFVEQHVAAFDSLAATRGVRLEGAGPGPELPAFIDRDQLEKVLANLLGNALKFTPRGGQVRVGLAAGPEQAVLTVQDSGIGIPPEHLPRIFDRFHQVDDSATRQYEGSGIGLTLVRELVALHHGTVSVASTPGVGSTFTVCLPLGKAHLKPEELAPVDEDGRESGEQSGKSGEQLAPLPTPDAAGREAEDLRPLVLVVDDHAEMRAYVASCLQVEFRVLTVGEGEAGLRLITDTVPDLVVSDLMMPVMNGLALCRHLKSDERTSHIPVVLLTARSGDDSRLAGLELGADDYLTKPFRPRELQARVRNLLRQREQLRQRYSREVTLQPHAISISPVEEVFLNKALAVVEAHFQDAEFDVEVFASELAMSRIQLYRKLKALTDQSPTDFIRTLRLRRAAQLLEAQAGTVADVAYQVGFQSLSYFSRAFREQYGHPPSEHLAAAPGSSREPLSA</sequence>
<dbReference type="InterPro" id="IPR011622">
    <property type="entry name" value="7TMR_DISM_rcpt_extracell_dom2"/>
</dbReference>
<keyword evidence="10" id="KW-0472">Membrane</keyword>
<dbReference type="PROSITE" id="PS00041">
    <property type="entry name" value="HTH_ARAC_FAMILY_1"/>
    <property type="match status" value="1"/>
</dbReference>
<dbReference type="EC" id="2.7.13.3" evidence="2"/>
<keyword evidence="10" id="KW-0812">Transmembrane</keyword>
<keyword evidence="6" id="KW-0804">Transcription</keyword>
<dbReference type="PANTHER" id="PTHR43547:SF2">
    <property type="entry name" value="HYBRID SIGNAL TRANSDUCTION HISTIDINE KINASE C"/>
    <property type="match status" value="1"/>
</dbReference>
<keyword evidence="11" id="KW-0732">Signal</keyword>
<dbReference type="CDD" id="cd16922">
    <property type="entry name" value="HATPase_EvgS-ArcB-TorS-like"/>
    <property type="match status" value="1"/>
</dbReference>
<evidence type="ECO:0000256" key="1">
    <source>
        <dbReference type="ARBA" id="ARBA00000085"/>
    </source>
</evidence>
<evidence type="ECO:0000256" key="10">
    <source>
        <dbReference type="SAM" id="Phobius"/>
    </source>
</evidence>
<feature type="signal peptide" evidence="11">
    <location>
        <begin position="1"/>
        <end position="27"/>
    </location>
</feature>
<dbReference type="Proteomes" id="UP001501153">
    <property type="component" value="Unassembled WGS sequence"/>
</dbReference>
<dbReference type="Pfam" id="PF00512">
    <property type="entry name" value="HisKA"/>
    <property type="match status" value="1"/>
</dbReference>
<dbReference type="InterPro" id="IPR001789">
    <property type="entry name" value="Sig_transdc_resp-reg_receiver"/>
</dbReference>
<feature type="domain" description="Histidine kinase" evidence="13">
    <location>
        <begin position="486"/>
        <end position="705"/>
    </location>
</feature>
<keyword evidence="8" id="KW-0175">Coiled coil</keyword>
<dbReference type="Gene3D" id="3.40.50.2300">
    <property type="match status" value="1"/>
</dbReference>
<feature type="transmembrane region" description="Helical" evidence="10">
    <location>
        <begin position="268"/>
        <end position="286"/>
    </location>
</feature>
<dbReference type="PANTHER" id="PTHR43547">
    <property type="entry name" value="TWO-COMPONENT HISTIDINE KINASE"/>
    <property type="match status" value="1"/>
</dbReference>
<dbReference type="Gene3D" id="3.30.565.10">
    <property type="entry name" value="Histidine kinase-like ATPase, C-terminal domain"/>
    <property type="match status" value="1"/>
</dbReference>
<evidence type="ECO:0000256" key="8">
    <source>
        <dbReference type="SAM" id="Coils"/>
    </source>
</evidence>
<comment type="catalytic activity">
    <reaction evidence="1">
        <text>ATP + protein L-histidine = ADP + protein N-phospho-L-histidine.</text>
        <dbReference type="EC" id="2.7.13.3"/>
    </reaction>
</comment>
<dbReference type="InterPro" id="IPR036890">
    <property type="entry name" value="HATPase_C_sf"/>
</dbReference>
<dbReference type="SMART" id="SM00342">
    <property type="entry name" value="HTH_ARAC"/>
    <property type="match status" value="1"/>
</dbReference>
<name>A0ABP8I3Q6_9BACT</name>
<keyword evidence="3 7" id="KW-0597">Phosphoprotein</keyword>